<feature type="compositionally biased region" description="Basic residues" evidence="1">
    <location>
        <begin position="57"/>
        <end position="68"/>
    </location>
</feature>
<accession>A0A9E7TGV9</accession>
<keyword evidence="3" id="KW-1185">Reference proteome</keyword>
<dbReference type="GeneID" id="74308143"/>
<sequence>MGKTGTTTWTQIKSVSGQLRLVPQKEAGYKKPGPNQRFKSGAKLKKAISKSQDAGRGRRGGRPARGRGKQIDPRFRRRIKRSPASVKGTKGSK</sequence>
<evidence type="ECO:0000313" key="3">
    <source>
        <dbReference type="Proteomes" id="UP001060368"/>
    </source>
</evidence>
<dbReference type="KEGG" id="mend:L6E24_10540"/>
<name>A0A9E7TGV9_9EURY</name>
<gene>
    <name evidence="2" type="ORF">L6E24_10540</name>
</gene>
<feature type="region of interest" description="Disordered" evidence="1">
    <location>
        <begin position="23"/>
        <end position="93"/>
    </location>
</feature>
<dbReference type="AlphaFoldDB" id="A0A9E7TGV9"/>
<dbReference type="EMBL" id="CP096115">
    <property type="protein sequence ID" value="UUX91797.1"/>
    <property type="molecule type" value="Genomic_DNA"/>
</dbReference>
<protein>
    <submittedName>
        <fullName evidence="2">DUF5350 domain-containing protein</fullName>
    </submittedName>
</protein>
<dbReference type="Proteomes" id="UP001060368">
    <property type="component" value="Chromosome"/>
</dbReference>
<proteinExistence type="predicted"/>
<evidence type="ECO:0000313" key="2">
    <source>
        <dbReference type="EMBL" id="UUX91797.1"/>
    </source>
</evidence>
<dbReference type="RefSeq" id="WP_004079224.1">
    <property type="nucleotide sequence ID" value="NZ_CP096115.1"/>
</dbReference>
<evidence type="ECO:0000256" key="1">
    <source>
        <dbReference type="SAM" id="MobiDB-lite"/>
    </source>
</evidence>
<reference evidence="2" key="1">
    <citation type="submission" date="2022-04" db="EMBL/GenBank/DDBJ databases">
        <title>Complete genome of Methanoplanus endosymbiosus DSM 3599.</title>
        <authorList>
            <person name="Chen S.-C."/>
            <person name="You Y.-T."/>
            <person name="Zhou Y.-Z."/>
            <person name="Lai M.-C."/>
        </authorList>
    </citation>
    <scope>NUCLEOTIDE SEQUENCE</scope>
    <source>
        <strain evidence="2">DSM 3599</strain>
    </source>
</reference>
<dbReference type="Pfam" id="PF17299">
    <property type="entry name" value="DUF5350"/>
    <property type="match status" value="1"/>
</dbReference>
<dbReference type="InterPro" id="IPR035258">
    <property type="entry name" value="DUF5350"/>
</dbReference>
<organism evidence="2 3">
    <name type="scientific">Methanoplanus endosymbiosus</name>
    <dbReference type="NCBI Taxonomy" id="33865"/>
    <lineage>
        <taxon>Archaea</taxon>
        <taxon>Methanobacteriati</taxon>
        <taxon>Methanobacteriota</taxon>
        <taxon>Stenosarchaea group</taxon>
        <taxon>Methanomicrobia</taxon>
        <taxon>Methanomicrobiales</taxon>
        <taxon>Methanomicrobiaceae</taxon>
        <taxon>Methanoplanus</taxon>
    </lineage>
</organism>